<evidence type="ECO:0000256" key="1">
    <source>
        <dbReference type="ARBA" id="ARBA00022603"/>
    </source>
</evidence>
<dbReference type="PANTHER" id="PTHR11746">
    <property type="entry name" value="O-METHYLTRANSFERASE"/>
    <property type="match status" value="1"/>
</dbReference>
<dbReference type="Proteomes" id="UP001279734">
    <property type="component" value="Unassembled WGS sequence"/>
</dbReference>
<keyword evidence="3" id="KW-0949">S-adenosyl-L-methionine</keyword>
<dbReference type="InterPro" id="IPR001077">
    <property type="entry name" value="COMT_C"/>
</dbReference>
<dbReference type="InterPro" id="IPR016461">
    <property type="entry name" value="COMT-like"/>
</dbReference>
<proteinExistence type="predicted"/>
<evidence type="ECO:0000313" key="8">
    <source>
        <dbReference type="Proteomes" id="UP001279734"/>
    </source>
</evidence>
<dbReference type="CDD" id="cd02440">
    <property type="entry name" value="AdoMet_MTases"/>
    <property type="match status" value="1"/>
</dbReference>
<feature type="domain" description="O-methyltransferase C-terminal" evidence="5">
    <location>
        <begin position="112"/>
        <end position="327"/>
    </location>
</feature>
<keyword evidence="1" id="KW-0489">Methyltransferase</keyword>
<comment type="caution">
    <text evidence="7">The sequence shown here is derived from an EMBL/GenBank/DDBJ whole genome shotgun (WGS) entry which is preliminary data.</text>
</comment>
<accession>A0AAD3SAR7</accession>
<evidence type="ECO:0000256" key="4">
    <source>
        <dbReference type="PIRSR" id="PIRSR005739-1"/>
    </source>
</evidence>
<feature type="active site" description="Proton acceptor" evidence="4">
    <location>
        <position position="249"/>
    </location>
</feature>
<dbReference type="SUPFAM" id="SSF46785">
    <property type="entry name" value="Winged helix' DNA-binding domain"/>
    <property type="match status" value="1"/>
</dbReference>
<evidence type="ECO:0000256" key="3">
    <source>
        <dbReference type="ARBA" id="ARBA00022691"/>
    </source>
</evidence>
<dbReference type="AlphaFoldDB" id="A0AAD3SAR7"/>
<dbReference type="SUPFAM" id="SSF53335">
    <property type="entry name" value="S-adenosyl-L-methionine-dependent methyltransferases"/>
    <property type="match status" value="1"/>
</dbReference>
<dbReference type="InterPro" id="IPR012967">
    <property type="entry name" value="COMT_dimerisation"/>
</dbReference>
<name>A0AAD3SAR7_NEPGR</name>
<reference evidence="7" key="1">
    <citation type="submission" date="2023-05" db="EMBL/GenBank/DDBJ databases">
        <title>Nepenthes gracilis genome sequencing.</title>
        <authorList>
            <person name="Fukushima K."/>
        </authorList>
    </citation>
    <scope>NUCLEOTIDE SEQUENCE</scope>
    <source>
        <strain evidence="7">SING2019-196</strain>
    </source>
</reference>
<organism evidence="7 8">
    <name type="scientific">Nepenthes gracilis</name>
    <name type="common">Slender pitcher plant</name>
    <dbReference type="NCBI Taxonomy" id="150966"/>
    <lineage>
        <taxon>Eukaryota</taxon>
        <taxon>Viridiplantae</taxon>
        <taxon>Streptophyta</taxon>
        <taxon>Embryophyta</taxon>
        <taxon>Tracheophyta</taxon>
        <taxon>Spermatophyta</taxon>
        <taxon>Magnoliopsida</taxon>
        <taxon>eudicotyledons</taxon>
        <taxon>Gunneridae</taxon>
        <taxon>Pentapetalae</taxon>
        <taxon>Caryophyllales</taxon>
        <taxon>Nepenthaceae</taxon>
        <taxon>Nepenthes</taxon>
    </lineage>
</organism>
<dbReference type="PROSITE" id="PS51683">
    <property type="entry name" value="SAM_OMT_II"/>
    <property type="match status" value="1"/>
</dbReference>
<sequence length="344" mass="38936">MESHVQLYQFDVTKCAVQLGIPDTIQRHGKPMSLAELEAAICINQEKTQSLGQLMRVLTQSGFFEKKFIIKSNDKEVGYALTKAGQLLVRENPLAVTPFMLAILDQDAQKPWHYLSNWFQNRDRSAFQTAHGKTVWELANNMPKFNDYFNEAMASDSRLVATYLFDYSEEGNLGKALFEGLNSLVDVGGGTGTMTKAIADACPWLNCICFDLPHVVAGLQGTKNLTYIGGNMFEAIPQGDAILLKWILHDWNDEECVKILKQCKEAIMNSDKGGRVIIIDIVIGHQTEDYKSLETQLLFDLQVMVWARGKQRDETEWYKLFLNAGFNQYKIISKLGVRSIIEIY</sequence>
<dbReference type="FunFam" id="3.40.50.150:FF:000057">
    <property type="entry name" value="O-methyltransferase ZRP4"/>
    <property type="match status" value="1"/>
</dbReference>
<feature type="domain" description="O-methyltransferase dimerisation" evidence="6">
    <location>
        <begin position="12"/>
        <end position="90"/>
    </location>
</feature>
<dbReference type="PIRSF" id="PIRSF005739">
    <property type="entry name" value="O-mtase"/>
    <property type="match status" value="1"/>
</dbReference>
<evidence type="ECO:0000256" key="2">
    <source>
        <dbReference type="ARBA" id="ARBA00022679"/>
    </source>
</evidence>
<protein>
    <recommendedName>
        <fullName evidence="9">O-methyltransferase</fullName>
    </recommendedName>
</protein>
<dbReference type="InterPro" id="IPR036390">
    <property type="entry name" value="WH_DNA-bd_sf"/>
</dbReference>
<dbReference type="GO" id="GO:0032259">
    <property type="term" value="P:methylation"/>
    <property type="evidence" value="ECO:0007669"/>
    <property type="project" value="UniProtKB-KW"/>
</dbReference>
<evidence type="ECO:0000313" key="7">
    <source>
        <dbReference type="EMBL" id="GMH07281.1"/>
    </source>
</evidence>
<keyword evidence="8" id="KW-1185">Reference proteome</keyword>
<dbReference type="EMBL" id="BSYO01000007">
    <property type="protein sequence ID" value="GMH07281.1"/>
    <property type="molecule type" value="Genomic_DNA"/>
</dbReference>
<dbReference type="Gene3D" id="3.40.50.150">
    <property type="entry name" value="Vaccinia Virus protein VP39"/>
    <property type="match status" value="1"/>
</dbReference>
<dbReference type="Pfam" id="PF00891">
    <property type="entry name" value="Methyltransf_2"/>
    <property type="match status" value="1"/>
</dbReference>
<dbReference type="InterPro" id="IPR036388">
    <property type="entry name" value="WH-like_DNA-bd_sf"/>
</dbReference>
<dbReference type="InterPro" id="IPR029063">
    <property type="entry name" value="SAM-dependent_MTases_sf"/>
</dbReference>
<dbReference type="GO" id="GO:0046983">
    <property type="term" value="F:protein dimerization activity"/>
    <property type="evidence" value="ECO:0007669"/>
    <property type="project" value="InterPro"/>
</dbReference>
<keyword evidence="2" id="KW-0808">Transferase</keyword>
<evidence type="ECO:0000259" key="6">
    <source>
        <dbReference type="Pfam" id="PF08100"/>
    </source>
</evidence>
<dbReference type="Pfam" id="PF08100">
    <property type="entry name" value="Dimerisation"/>
    <property type="match status" value="1"/>
</dbReference>
<dbReference type="GO" id="GO:0008171">
    <property type="term" value="F:O-methyltransferase activity"/>
    <property type="evidence" value="ECO:0007669"/>
    <property type="project" value="InterPro"/>
</dbReference>
<evidence type="ECO:0000259" key="5">
    <source>
        <dbReference type="Pfam" id="PF00891"/>
    </source>
</evidence>
<evidence type="ECO:0008006" key="9">
    <source>
        <dbReference type="Google" id="ProtNLM"/>
    </source>
</evidence>
<gene>
    <name evidence="7" type="ORF">Nepgr_009121</name>
</gene>
<dbReference type="Gene3D" id="1.10.10.10">
    <property type="entry name" value="Winged helix-like DNA-binding domain superfamily/Winged helix DNA-binding domain"/>
    <property type="match status" value="1"/>
</dbReference>